<evidence type="ECO:0000256" key="1">
    <source>
        <dbReference type="SAM" id="Phobius"/>
    </source>
</evidence>
<protein>
    <submittedName>
        <fullName evidence="2">Uncharacterized protein</fullName>
    </submittedName>
</protein>
<gene>
    <name evidence="2" type="ORF">K432DRAFT_380863</name>
</gene>
<keyword evidence="1" id="KW-1133">Transmembrane helix</keyword>
<keyword evidence="1" id="KW-0812">Transmembrane</keyword>
<name>A0A8E2EDD2_9PEZI</name>
<proteinExistence type="predicted"/>
<reference evidence="2 3" key="1">
    <citation type="journal article" date="2016" name="Nat. Commun.">
        <title>Ectomycorrhizal ecology is imprinted in the genome of the dominant symbiotic fungus Cenococcum geophilum.</title>
        <authorList>
            <consortium name="DOE Joint Genome Institute"/>
            <person name="Peter M."/>
            <person name="Kohler A."/>
            <person name="Ohm R.A."/>
            <person name="Kuo A."/>
            <person name="Krutzmann J."/>
            <person name="Morin E."/>
            <person name="Arend M."/>
            <person name="Barry K.W."/>
            <person name="Binder M."/>
            <person name="Choi C."/>
            <person name="Clum A."/>
            <person name="Copeland A."/>
            <person name="Grisel N."/>
            <person name="Haridas S."/>
            <person name="Kipfer T."/>
            <person name="LaButti K."/>
            <person name="Lindquist E."/>
            <person name="Lipzen A."/>
            <person name="Maire R."/>
            <person name="Meier B."/>
            <person name="Mihaltcheva S."/>
            <person name="Molinier V."/>
            <person name="Murat C."/>
            <person name="Poggeler S."/>
            <person name="Quandt C.A."/>
            <person name="Sperisen C."/>
            <person name="Tritt A."/>
            <person name="Tisserant E."/>
            <person name="Crous P.W."/>
            <person name="Henrissat B."/>
            <person name="Nehls U."/>
            <person name="Egli S."/>
            <person name="Spatafora J.W."/>
            <person name="Grigoriev I.V."/>
            <person name="Martin F.M."/>
        </authorList>
    </citation>
    <scope>NUCLEOTIDE SEQUENCE [LARGE SCALE GENOMIC DNA]</scope>
    <source>
        <strain evidence="2 3">CBS 459.81</strain>
    </source>
</reference>
<accession>A0A8E2EDD2</accession>
<dbReference type="OrthoDB" id="5428890at2759"/>
<organism evidence="2 3">
    <name type="scientific">Lepidopterella palustris CBS 459.81</name>
    <dbReference type="NCBI Taxonomy" id="1314670"/>
    <lineage>
        <taxon>Eukaryota</taxon>
        <taxon>Fungi</taxon>
        <taxon>Dikarya</taxon>
        <taxon>Ascomycota</taxon>
        <taxon>Pezizomycotina</taxon>
        <taxon>Dothideomycetes</taxon>
        <taxon>Pleosporomycetidae</taxon>
        <taxon>Mytilinidiales</taxon>
        <taxon>Argynnaceae</taxon>
        <taxon>Lepidopterella</taxon>
    </lineage>
</organism>
<evidence type="ECO:0000313" key="2">
    <source>
        <dbReference type="EMBL" id="OCK81912.1"/>
    </source>
</evidence>
<sequence length="374" mass="42411">MPLTSGRLFSKSSLADTVNSEPERKCAIINAFWPHLGLAKEDYIEEDYAAWFHFFGKALQSLHPHASKFATQEWDGLLSMVTSLSANRTMARRALTEDIKRGYLNTGDAAIARSIELAVRLWLGINVCSKGLSVGPRNPREYRIDWQGDQSLDEMIAAQFPQGAGRAAFANIPFDESFTAVNLKNICRLHIRWTDNLIDHLKLEGPRGQRCLSIYRHRLCLVNHRKGPEPTIIPAEVIDEAIRTLDLLFPFGDPKTEAFLEEEKVQFWTISPSESARATELDEFKYWRSNLAQLSSLFNGPPETFIQSLLDTRNIPQFATLWVAIFGVFFLTIIFGVLSTVYSVKQYRVAIKSYELALAQACQQKSTPLQRFCD</sequence>
<evidence type="ECO:0000313" key="3">
    <source>
        <dbReference type="Proteomes" id="UP000250266"/>
    </source>
</evidence>
<dbReference type="AlphaFoldDB" id="A0A8E2EDD2"/>
<dbReference type="Proteomes" id="UP000250266">
    <property type="component" value="Unassembled WGS sequence"/>
</dbReference>
<feature type="transmembrane region" description="Helical" evidence="1">
    <location>
        <begin position="321"/>
        <end position="344"/>
    </location>
</feature>
<dbReference type="EMBL" id="KV744904">
    <property type="protein sequence ID" value="OCK81912.1"/>
    <property type="molecule type" value="Genomic_DNA"/>
</dbReference>
<keyword evidence="1" id="KW-0472">Membrane</keyword>
<keyword evidence="3" id="KW-1185">Reference proteome</keyword>